<evidence type="ECO:0000313" key="3">
    <source>
        <dbReference type="Proteomes" id="UP000176317"/>
    </source>
</evidence>
<feature type="transmembrane region" description="Helical" evidence="1">
    <location>
        <begin position="21"/>
        <end position="45"/>
    </location>
</feature>
<dbReference type="InterPro" id="IPR010390">
    <property type="entry name" value="ABC-2_transporter-like"/>
</dbReference>
<feature type="transmembrane region" description="Helical" evidence="1">
    <location>
        <begin position="57"/>
        <end position="85"/>
    </location>
</feature>
<reference evidence="2 3" key="1">
    <citation type="journal article" date="2016" name="Nat. Commun.">
        <title>Thousands of microbial genomes shed light on interconnected biogeochemical processes in an aquifer system.</title>
        <authorList>
            <person name="Anantharaman K."/>
            <person name="Brown C.T."/>
            <person name="Hug L.A."/>
            <person name="Sharon I."/>
            <person name="Castelle C.J."/>
            <person name="Probst A.J."/>
            <person name="Thomas B.C."/>
            <person name="Singh A."/>
            <person name="Wilkins M.J."/>
            <person name="Karaoz U."/>
            <person name="Brodie E.L."/>
            <person name="Williams K.H."/>
            <person name="Hubbard S.S."/>
            <person name="Banfield J.F."/>
        </authorList>
    </citation>
    <scope>NUCLEOTIDE SEQUENCE [LARGE SCALE GENOMIC DNA]</scope>
</reference>
<dbReference type="PANTHER" id="PTHR36833">
    <property type="entry name" value="SLR0610 PROTEIN-RELATED"/>
    <property type="match status" value="1"/>
</dbReference>
<proteinExistence type="predicted"/>
<dbReference type="AlphaFoldDB" id="A0A1F5G122"/>
<keyword evidence="1" id="KW-1133">Transmembrane helix</keyword>
<evidence type="ECO:0008006" key="4">
    <source>
        <dbReference type="Google" id="ProtNLM"/>
    </source>
</evidence>
<dbReference type="Pfam" id="PF06182">
    <property type="entry name" value="ABC2_membrane_6"/>
    <property type="match status" value="1"/>
</dbReference>
<dbReference type="Proteomes" id="UP000176317">
    <property type="component" value="Unassembled WGS sequence"/>
</dbReference>
<feature type="transmembrane region" description="Helical" evidence="1">
    <location>
        <begin position="106"/>
        <end position="127"/>
    </location>
</feature>
<evidence type="ECO:0000313" key="2">
    <source>
        <dbReference type="EMBL" id="OGD85583.1"/>
    </source>
</evidence>
<dbReference type="EMBL" id="MFAT01000064">
    <property type="protein sequence ID" value="OGD85583.1"/>
    <property type="molecule type" value="Genomic_DNA"/>
</dbReference>
<evidence type="ECO:0000256" key="1">
    <source>
        <dbReference type="SAM" id="Phobius"/>
    </source>
</evidence>
<accession>A0A1F5G122</accession>
<sequence>MINKGEIDFILTQPINSLFRIVSHIIDLVDLATLVPVLAVLGIVIARLGTNVTFANFIFYLFLCLNALLIAFAIHVSIIALSILTQEFSTEIWIYRDLMTMARFPMDIYSPSIQFALTFIIPIAVMVSFPAKVLLGVLSWQWVAVAFGIGIISFMISIRFWHFALKRYSSISM</sequence>
<protein>
    <recommendedName>
        <fullName evidence="4">ABC transporter permease</fullName>
    </recommendedName>
</protein>
<comment type="caution">
    <text evidence="2">The sequence shown here is derived from an EMBL/GenBank/DDBJ whole genome shotgun (WGS) entry which is preliminary data.</text>
</comment>
<keyword evidence="1" id="KW-0812">Transmembrane</keyword>
<name>A0A1F5G122_9BACT</name>
<feature type="transmembrane region" description="Helical" evidence="1">
    <location>
        <begin position="139"/>
        <end position="161"/>
    </location>
</feature>
<organism evidence="2 3">
    <name type="scientific">Candidatus Curtissbacteria bacterium RBG_13_35_7</name>
    <dbReference type="NCBI Taxonomy" id="1797705"/>
    <lineage>
        <taxon>Bacteria</taxon>
        <taxon>Candidatus Curtissiibacteriota</taxon>
    </lineage>
</organism>
<dbReference type="PANTHER" id="PTHR36833:SF1">
    <property type="entry name" value="INTEGRAL MEMBRANE TRANSPORT PROTEIN"/>
    <property type="match status" value="1"/>
</dbReference>
<keyword evidence="1" id="KW-0472">Membrane</keyword>
<gene>
    <name evidence="2" type="ORF">A2164_04180</name>
</gene>